<dbReference type="Proteomes" id="UP000682877">
    <property type="component" value="Chromosome 6"/>
</dbReference>
<dbReference type="InterPro" id="IPR001882">
    <property type="entry name" value="Biotin_BS"/>
</dbReference>
<feature type="domain" description="Lipoyl-binding" evidence="8">
    <location>
        <begin position="204"/>
        <end position="280"/>
    </location>
</feature>
<dbReference type="GO" id="GO:0006633">
    <property type="term" value="P:fatty acid biosynthetic process"/>
    <property type="evidence" value="ECO:0007669"/>
    <property type="project" value="UniProtKB-KW"/>
</dbReference>
<feature type="compositionally biased region" description="Basic and acidic residues" evidence="7">
    <location>
        <begin position="76"/>
        <end position="90"/>
    </location>
</feature>
<dbReference type="GO" id="GO:0003989">
    <property type="term" value="F:acetyl-CoA carboxylase activity"/>
    <property type="evidence" value="ECO:0007669"/>
    <property type="project" value="InterPro"/>
</dbReference>
<feature type="region of interest" description="Disordered" evidence="7">
    <location>
        <begin position="165"/>
        <end position="215"/>
    </location>
</feature>
<dbReference type="Pfam" id="PF04398">
    <property type="entry name" value="DUF538"/>
    <property type="match status" value="1"/>
</dbReference>
<evidence type="ECO:0000256" key="6">
    <source>
        <dbReference type="ARBA" id="ARBA00023267"/>
    </source>
</evidence>
<dbReference type="EMBL" id="LR999456">
    <property type="protein sequence ID" value="CAE6104477.1"/>
    <property type="molecule type" value="Genomic_DNA"/>
</dbReference>
<dbReference type="PRINTS" id="PR01071">
    <property type="entry name" value="ACOABIOTINCC"/>
</dbReference>
<dbReference type="SUPFAM" id="SSF141562">
    <property type="entry name" value="At5g01610-like"/>
    <property type="match status" value="1"/>
</dbReference>
<dbReference type="InterPro" id="IPR011053">
    <property type="entry name" value="Single_hybrid_motif"/>
</dbReference>
<dbReference type="Gene3D" id="2.40.50.100">
    <property type="match status" value="1"/>
</dbReference>
<evidence type="ECO:0000256" key="5">
    <source>
        <dbReference type="ARBA" id="ARBA00023160"/>
    </source>
</evidence>
<evidence type="ECO:0000259" key="8">
    <source>
        <dbReference type="PROSITE" id="PS50968"/>
    </source>
</evidence>
<dbReference type="FunFam" id="2.30.240.10:FF:000002">
    <property type="entry name" value="Uncharacterized protein At3g07460"/>
    <property type="match status" value="1"/>
</dbReference>
<dbReference type="Pfam" id="PF00364">
    <property type="entry name" value="Biotin_lipoyl"/>
    <property type="match status" value="1"/>
</dbReference>
<dbReference type="InterPro" id="IPR036758">
    <property type="entry name" value="At5g01610-like"/>
</dbReference>
<feature type="compositionally biased region" description="Polar residues" evidence="7">
    <location>
        <begin position="58"/>
        <end position="71"/>
    </location>
</feature>
<reference evidence="9" key="1">
    <citation type="submission" date="2021-01" db="EMBL/GenBank/DDBJ databases">
        <authorList>
            <person name="Bezrukov I."/>
        </authorList>
    </citation>
    <scope>NUCLEOTIDE SEQUENCE</scope>
</reference>
<dbReference type="InterPro" id="IPR001249">
    <property type="entry name" value="AcCoA_biotinCC"/>
</dbReference>
<dbReference type="InterPro" id="IPR000089">
    <property type="entry name" value="Biotin_lipoyl"/>
</dbReference>
<organism evidence="9 10">
    <name type="scientific">Arabidopsis arenosa</name>
    <name type="common">Sand rock-cress</name>
    <name type="synonym">Cardaminopsis arenosa</name>
    <dbReference type="NCBI Taxonomy" id="38785"/>
    <lineage>
        <taxon>Eukaryota</taxon>
        <taxon>Viridiplantae</taxon>
        <taxon>Streptophyta</taxon>
        <taxon>Embryophyta</taxon>
        <taxon>Tracheophyta</taxon>
        <taxon>Spermatophyta</taxon>
        <taxon>Magnoliopsida</taxon>
        <taxon>eudicotyledons</taxon>
        <taxon>Gunneridae</taxon>
        <taxon>Pentapetalae</taxon>
        <taxon>rosids</taxon>
        <taxon>malvids</taxon>
        <taxon>Brassicales</taxon>
        <taxon>Brassicaceae</taxon>
        <taxon>Camelineae</taxon>
        <taxon>Arabidopsis</taxon>
    </lineage>
</organism>
<dbReference type="GO" id="GO:0009317">
    <property type="term" value="C:acetyl-CoA carboxylase complex"/>
    <property type="evidence" value="ECO:0007669"/>
    <property type="project" value="InterPro"/>
</dbReference>
<keyword evidence="6" id="KW-0092">Biotin</keyword>
<evidence type="ECO:0000313" key="10">
    <source>
        <dbReference type="Proteomes" id="UP000682877"/>
    </source>
</evidence>
<evidence type="ECO:0000313" key="9">
    <source>
        <dbReference type="EMBL" id="CAE6104477.1"/>
    </source>
</evidence>
<feature type="compositionally biased region" description="Pro residues" evidence="7">
    <location>
        <begin position="190"/>
        <end position="199"/>
    </location>
</feature>
<sequence>MASSSFSVTSPAAATVYAVTQTSSHFPIPNRSRRVTFRLSAKPKLRFLSKPSRSSYPVVKAQSNKVSTGAPSNAAKIDEPSAEGKEKTTLKDSSSSSSSSPELATEESISEFLTQVTTLVKLVDSRDIVELQLKQLDCELVIRKKEALPQPQAPASYVMMQQPNQPSYAQQMAPPPAPAAASPAPSTPATLPPPSPPTPAKSSLPTVKSPMAGTFYRSPAPGEPPFIKVGDKVQKGQVLCIVEAMKLMNEIESDHTGTVVDIVAEDGKPVSLDTPLFVVQPRDLSFIIIALFSSILFPQLSSLPDPSFYDYLRESNLPAGIVPKGVTNFSIDVKTGRFTVALPVPCDAKFENQFHFDYNISGVLSDGRIGNLSGVTQKELFLWFAVKGIHVDPESSGLIHFDVGVADKQLSLSLFESPRDCTAAESQPRAVDFSRPRDLEKKSEDIQSIFGPRRNRWALGF</sequence>
<dbReference type="NCBIfam" id="TIGR00531">
    <property type="entry name" value="BCCP"/>
    <property type="match status" value="1"/>
</dbReference>
<feature type="region of interest" description="Disordered" evidence="7">
    <location>
        <begin position="58"/>
        <end position="107"/>
    </location>
</feature>
<evidence type="ECO:0000256" key="1">
    <source>
        <dbReference type="ARBA" id="ARBA00005194"/>
    </source>
</evidence>
<evidence type="ECO:0000256" key="3">
    <source>
        <dbReference type="ARBA" id="ARBA00022832"/>
    </source>
</evidence>
<dbReference type="CDD" id="cd06850">
    <property type="entry name" value="biotinyl_domain"/>
    <property type="match status" value="1"/>
</dbReference>
<gene>
    <name evidence="9" type="ORF">AARE701A_LOCUS15391</name>
</gene>
<name>A0A8S2AQ83_ARAAE</name>
<dbReference type="PROSITE" id="PS00188">
    <property type="entry name" value="BIOTIN"/>
    <property type="match status" value="1"/>
</dbReference>
<dbReference type="FunFam" id="2.40.50.100:FF:000003">
    <property type="entry name" value="Acetyl-CoA carboxylase biotin carboxyl carrier protein"/>
    <property type="match status" value="1"/>
</dbReference>
<dbReference type="Gene3D" id="2.30.240.10">
    <property type="entry name" value="At5g01610-like"/>
    <property type="match status" value="1"/>
</dbReference>
<dbReference type="PROSITE" id="PS50968">
    <property type="entry name" value="BIOTINYL_LIPOYL"/>
    <property type="match status" value="1"/>
</dbReference>
<dbReference type="PANTHER" id="PTHR31676">
    <property type="entry name" value="T31J12.3 PROTEIN-RELATED"/>
    <property type="match status" value="1"/>
</dbReference>
<keyword evidence="10" id="KW-1185">Reference proteome</keyword>
<evidence type="ECO:0000256" key="2">
    <source>
        <dbReference type="ARBA" id="ARBA00022516"/>
    </source>
</evidence>
<accession>A0A8S2AQ83</accession>
<keyword evidence="2" id="KW-0444">Lipid biosynthesis</keyword>
<keyword evidence="4" id="KW-0443">Lipid metabolism</keyword>
<protein>
    <recommendedName>
        <fullName evidence="8">Lipoyl-binding domain-containing protein</fullName>
    </recommendedName>
</protein>
<dbReference type="SUPFAM" id="SSF51230">
    <property type="entry name" value="Single hybrid motif"/>
    <property type="match status" value="1"/>
</dbReference>
<dbReference type="PANTHER" id="PTHR31676:SF115">
    <property type="entry name" value="DUF538 DOMAIN-CONTAINING PROTEIN"/>
    <property type="match status" value="1"/>
</dbReference>
<feature type="compositionally biased region" description="Low complexity" evidence="7">
    <location>
        <begin position="179"/>
        <end position="189"/>
    </location>
</feature>
<dbReference type="InterPro" id="IPR007493">
    <property type="entry name" value="DUF538"/>
</dbReference>
<keyword evidence="5" id="KW-0275">Fatty acid biosynthesis</keyword>
<evidence type="ECO:0000256" key="7">
    <source>
        <dbReference type="SAM" id="MobiDB-lite"/>
    </source>
</evidence>
<dbReference type="AlphaFoldDB" id="A0A8S2AQ83"/>
<keyword evidence="3" id="KW-0276">Fatty acid metabolism</keyword>
<evidence type="ECO:0000256" key="4">
    <source>
        <dbReference type="ARBA" id="ARBA00023098"/>
    </source>
</evidence>
<comment type="pathway">
    <text evidence="1">Lipid metabolism; fatty acid biosynthesis.</text>
</comment>
<proteinExistence type="predicted"/>